<organism evidence="1 2">
    <name type="scientific">Cylicocyclus nassatus</name>
    <name type="common">Nematode worm</name>
    <dbReference type="NCBI Taxonomy" id="53992"/>
    <lineage>
        <taxon>Eukaryota</taxon>
        <taxon>Metazoa</taxon>
        <taxon>Ecdysozoa</taxon>
        <taxon>Nematoda</taxon>
        <taxon>Chromadorea</taxon>
        <taxon>Rhabditida</taxon>
        <taxon>Rhabditina</taxon>
        <taxon>Rhabditomorpha</taxon>
        <taxon>Strongyloidea</taxon>
        <taxon>Strongylidae</taxon>
        <taxon>Cylicocyclus</taxon>
    </lineage>
</organism>
<keyword evidence="2" id="KW-1185">Reference proteome</keyword>
<protein>
    <submittedName>
        <fullName evidence="1">Uncharacterized protein</fullName>
    </submittedName>
</protein>
<reference evidence="1" key="1">
    <citation type="submission" date="2023-07" db="EMBL/GenBank/DDBJ databases">
        <authorList>
            <consortium name="CYATHOMIX"/>
        </authorList>
    </citation>
    <scope>NUCLEOTIDE SEQUENCE</scope>
    <source>
        <strain evidence="1">N/A</strain>
    </source>
</reference>
<proteinExistence type="predicted"/>
<dbReference type="EMBL" id="CATQJL010000001">
    <property type="protein sequence ID" value="CAJ0588385.1"/>
    <property type="molecule type" value="Genomic_DNA"/>
</dbReference>
<name>A0AA36GJA4_CYLNA</name>
<sequence>MHRFVFHWSKIHDGANFKSLVIYRFKHDWRSSDKIVLLTSEWHANINKVVTSYDLSADGTQGVIALVSRKQNRLLAESKNEVNKADREGALGNTLAYMSKSLHPANIASTLKELEGVEELVAAFSANKEEYNVQMAQVENAVKKRMSTSK</sequence>
<dbReference type="AlphaFoldDB" id="A0AA36GJA4"/>
<accession>A0AA36GJA4</accession>
<comment type="caution">
    <text evidence="1">The sequence shown here is derived from an EMBL/GenBank/DDBJ whole genome shotgun (WGS) entry which is preliminary data.</text>
</comment>
<dbReference type="Proteomes" id="UP001176961">
    <property type="component" value="Unassembled WGS sequence"/>
</dbReference>
<evidence type="ECO:0000313" key="1">
    <source>
        <dbReference type="EMBL" id="CAJ0588385.1"/>
    </source>
</evidence>
<gene>
    <name evidence="1" type="ORF">CYNAS_LOCUS368</name>
</gene>
<evidence type="ECO:0000313" key="2">
    <source>
        <dbReference type="Proteomes" id="UP001176961"/>
    </source>
</evidence>